<gene>
    <name evidence="1" type="ORF">FJT64_000409</name>
</gene>
<organism evidence="1 2">
    <name type="scientific">Amphibalanus amphitrite</name>
    <name type="common">Striped barnacle</name>
    <name type="synonym">Balanus amphitrite</name>
    <dbReference type="NCBI Taxonomy" id="1232801"/>
    <lineage>
        <taxon>Eukaryota</taxon>
        <taxon>Metazoa</taxon>
        <taxon>Ecdysozoa</taxon>
        <taxon>Arthropoda</taxon>
        <taxon>Crustacea</taxon>
        <taxon>Multicrustacea</taxon>
        <taxon>Cirripedia</taxon>
        <taxon>Thoracica</taxon>
        <taxon>Thoracicalcarea</taxon>
        <taxon>Balanomorpha</taxon>
        <taxon>Balanoidea</taxon>
        <taxon>Balanidae</taxon>
        <taxon>Amphibalaninae</taxon>
        <taxon>Amphibalanus</taxon>
    </lineage>
</organism>
<dbReference type="AlphaFoldDB" id="A0A6A4W5L2"/>
<dbReference type="OrthoDB" id="6380665at2759"/>
<name>A0A6A4W5L2_AMPAM</name>
<dbReference type="EMBL" id="VIIS01001398">
    <property type="protein sequence ID" value="KAF0299054.1"/>
    <property type="molecule type" value="Genomic_DNA"/>
</dbReference>
<proteinExistence type="predicted"/>
<keyword evidence="2" id="KW-1185">Reference proteome</keyword>
<evidence type="ECO:0000313" key="2">
    <source>
        <dbReference type="Proteomes" id="UP000440578"/>
    </source>
</evidence>
<accession>A0A6A4W5L2</accession>
<protein>
    <submittedName>
        <fullName evidence="1">Uncharacterized protein</fullName>
    </submittedName>
</protein>
<reference evidence="1 2" key="1">
    <citation type="submission" date="2019-07" db="EMBL/GenBank/DDBJ databases">
        <title>Draft genome assembly of a fouling barnacle, Amphibalanus amphitrite (Darwin, 1854): The first reference genome for Thecostraca.</title>
        <authorList>
            <person name="Kim W."/>
        </authorList>
    </citation>
    <scope>NUCLEOTIDE SEQUENCE [LARGE SCALE GENOMIC DNA]</scope>
    <source>
        <strain evidence="1">SNU_AA5</strain>
        <tissue evidence="1">Soma without cirri and trophi</tissue>
    </source>
</reference>
<dbReference type="Proteomes" id="UP000440578">
    <property type="component" value="Unassembled WGS sequence"/>
</dbReference>
<comment type="caution">
    <text evidence="1">The sequence shown here is derived from an EMBL/GenBank/DDBJ whole genome shotgun (WGS) entry which is preliminary data.</text>
</comment>
<sequence>MRDRPKLTVCPVKLRSYTGELIPVLGEFVTDVVYHGASHSRLPVIVVKGSAPCLLGRNWLERMKICWFCDRETGPVGFRECTCSDWIRTSGAVYTGQTDGGSAEAFL</sequence>
<evidence type="ECO:0000313" key="1">
    <source>
        <dbReference type="EMBL" id="KAF0299054.1"/>
    </source>
</evidence>